<dbReference type="AlphaFoldDB" id="A0A1H8Q9X1"/>
<dbReference type="InterPro" id="IPR001789">
    <property type="entry name" value="Sig_transdc_resp-reg_receiver"/>
</dbReference>
<evidence type="ECO:0000259" key="5">
    <source>
        <dbReference type="PROSITE" id="PS50109"/>
    </source>
</evidence>
<dbReference type="Pfam" id="PF00512">
    <property type="entry name" value="HisKA"/>
    <property type="match status" value="1"/>
</dbReference>
<dbReference type="InterPro" id="IPR004358">
    <property type="entry name" value="Sig_transdc_His_kin-like_C"/>
</dbReference>
<evidence type="ECO:0000259" key="7">
    <source>
        <dbReference type="PROSITE" id="PS50113"/>
    </source>
</evidence>
<dbReference type="InterPro" id="IPR011006">
    <property type="entry name" value="CheY-like_superfamily"/>
</dbReference>
<evidence type="ECO:0000313" key="9">
    <source>
        <dbReference type="Proteomes" id="UP000199615"/>
    </source>
</evidence>
<dbReference type="PROSITE" id="PS50109">
    <property type="entry name" value="HIS_KIN"/>
    <property type="match status" value="1"/>
</dbReference>
<feature type="modified residue" description="4-aspartylphosphate" evidence="4">
    <location>
        <position position="477"/>
    </location>
</feature>
<evidence type="ECO:0000259" key="6">
    <source>
        <dbReference type="PROSITE" id="PS50110"/>
    </source>
</evidence>
<keyword evidence="9" id="KW-1185">Reference proteome</keyword>
<evidence type="ECO:0000256" key="1">
    <source>
        <dbReference type="ARBA" id="ARBA00000085"/>
    </source>
</evidence>
<dbReference type="InterPro" id="IPR036890">
    <property type="entry name" value="HATPase_C_sf"/>
</dbReference>
<accession>A0A1H8Q9X1</accession>
<dbReference type="NCBIfam" id="TIGR00229">
    <property type="entry name" value="sensory_box"/>
    <property type="match status" value="1"/>
</dbReference>
<dbReference type="InterPro" id="IPR003594">
    <property type="entry name" value="HATPase_dom"/>
</dbReference>
<proteinExistence type="predicted"/>
<dbReference type="PANTHER" id="PTHR43065:SF49">
    <property type="entry name" value="HISTIDINE KINASE"/>
    <property type="match status" value="1"/>
</dbReference>
<dbReference type="Pfam" id="PF00072">
    <property type="entry name" value="Response_reg"/>
    <property type="match status" value="1"/>
</dbReference>
<dbReference type="SMART" id="SM00388">
    <property type="entry name" value="HisKA"/>
    <property type="match status" value="1"/>
</dbReference>
<gene>
    <name evidence="8" type="ORF">SAMN05444123_103124</name>
</gene>
<reference evidence="9" key="1">
    <citation type="submission" date="2016-10" db="EMBL/GenBank/DDBJ databases">
        <authorList>
            <person name="Varghese N."/>
            <person name="Submissions S."/>
        </authorList>
    </citation>
    <scope>NUCLEOTIDE SEQUENCE [LARGE SCALE GENOMIC DNA]</scope>
    <source>
        <strain evidence="9">DSM 123</strain>
    </source>
</reference>
<dbReference type="Gene3D" id="3.40.50.2300">
    <property type="match status" value="1"/>
</dbReference>
<feature type="domain" description="Response regulatory" evidence="6">
    <location>
        <begin position="427"/>
        <end position="536"/>
    </location>
</feature>
<dbReference type="SUPFAM" id="SSF47384">
    <property type="entry name" value="Homodimeric domain of signal transducing histidine kinase"/>
    <property type="match status" value="1"/>
</dbReference>
<evidence type="ECO:0000256" key="4">
    <source>
        <dbReference type="PROSITE-ProRule" id="PRU00169"/>
    </source>
</evidence>
<dbReference type="Gene3D" id="3.30.565.10">
    <property type="entry name" value="Histidine kinase-like ATPase, C-terminal domain"/>
    <property type="match status" value="1"/>
</dbReference>
<dbReference type="PROSITE" id="PS50113">
    <property type="entry name" value="PAC"/>
    <property type="match status" value="1"/>
</dbReference>
<feature type="domain" description="PAC" evidence="7">
    <location>
        <begin position="86"/>
        <end position="142"/>
    </location>
</feature>
<dbReference type="PROSITE" id="PS50110">
    <property type="entry name" value="RESPONSE_REGULATORY"/>
    <property type="match status" value="1"/>
</dbReference>
<dbReference type="Pfam" id="PF02518">
    <property type="entry name" value="HATPase_c"/>
    <property type="match status" value="1"/>
</dbReference>
<dbReference type="InterPro" id="IPR003661">
    <property type="entry name" value="HisK_dim/P_dom"/>
</dbReference>
<dbReference type="SMART" id="SM00387">
    <property type="entry name" value="HATPase_c"/>
    <property type="match status" value="1"/>
</dbReference>
<dbReference type="EC" id="2.7.13.3" evidence="2"/>
<evidence type="ECO:0000256" key="2">
    <source>
        <dbReference type="ARBA" id="ARBA00012438"/>
    </source>
</evidence>
<keyword evidence="3 4" id="KW-0597">Phosphoprotein</keyword>
<dbReference type="CDD" id="cd00082">
    <property type="entry name" value="HisKA"/>
    <property type="match status" value="1"/>
</dbReference>
<dbReference type="InterPro" id="IPR013656">
    <property type="entry name" value="PAS_4"/>
</dbReference>
<dbReference type="GO" id="GO:0000155">
    <property type="term" value="F:phosphorelay sensor kinase activity"/>
    <property type="evidence" value="ECO:0007669"/>
    <property type="project" value="InterPro"/>
</dbReference>
<sequence>MFDPVRDDAVPSRALRLAELLPRAIGIDTDCIALLDPAGFILEVNPAWSLSGDAGAPESAVGRNWTEIWLAGGRDAAFDAVRRARTGLSIRFTAQGPSANGEPRWFDVIVDPICDADGRFAQILTRARDITIHKNREAELQRHLDEKTAALSVLARQLEAESSDRSAAAARAAHTDRIRLLGQFVIGIIHDFNNVLTVLNGASAMLLRGGLTQQQARILRDINQAISGAAQLSRRLLEFSRLDGTEPEQIALPDFLKTTAAMLSHLMKADIDLVIDVDDACWPVLASPGALRSVVLNLTANAGDAMPNGGSLTITARNCYSTERPPALAVGDYVHLSFSDTGCGMTQAALARAGEAFYTTKSQGRGTGLGLASAFELAGQCGGRVLISSAQGVGTTINIYLPRAGLHGTTAAPSEPKIDRTLHGNATILVIAPDETIRRHLATMLRNLDYRVIVAERDDVALALLASGMKPNLVLFDLQRDQQAGAQLAAQLRQTDSALPIVFLADSTSAHRLHGELIFRKPVVETQIARAILELLGRLPASIASADALRASDRLRDRIRNPRMRAVYDQWRDLAASLGRLPSPADAEPLTHDLKDDTCLLKIVHGQPSPVFQFVFAGAALVGRLGRELAGELVSASDQNVIASLAGAYQRGLSGLAHFDYARFPLGDDTMVLFERLVLPLSDDGERVSHLAGVITFDEIHNDSERNAQ</sequence>
<dbReference type="SUPFAM" id="SSF55874">
    <property type="entry name" value="ATPase domain of HSP90 chaperone/DNA topoisomerase II/histidine kinase"/>
    <property type="match status" value="1"/>
</dbReference>
<dbReference type="Proteomes" id="UP000199615">
    <property type="component" value="Unassembled WGS sequence"/>
</dbReference>
<dbReference type="PRINTS" id="PR00344">
    <property type="entry name" value="BCTRLSENSOR"/>
</dbReference>
<protein>
    <recommendedName>
        <fullName evidence="2">histidine kinase</fullName>
        <ecNumber evidence="2">2.7.13.3</ecNumber>
    </recommendedName>
</protein>
<feature type="domain" description="Histidine kinase" evidence="5">
    <location>
        <begin position="187"/>
        <end position="405"/>
    </location>
</feature>
<dbReference type="PANTHER" id="PTHR43065">
    <property type="entry name" value="SENSOR HISTIDINE KINASE"/>
    <property type="match status" value="1"/>
</dbReference>
<dbReference type="Pfam" id="PF08448">
    <property type="entry name" value="PAS_4"/>
    <property type="match status" value="1"/>
</dbReference>
<dbReference type="InterPro" id="IPR000700">
    <property type="entry name" value="PAS-assoc_C"/>
</dbReference>
<dbReference type="InterPro" id="IPR036097">
    <property type="entry name" value="HisK_dim/P_sf"/>
</dbReference>
<dbReference type="SUPFAM" id="SSF55785">
    <property type="entry name" value="PYP-like sensor domain (PAS domain)"/>
    <property type="match status" value="1"/>
</dbReference>
<dbReference type="SUPFAM" id="SSF52172">
    <property type="entry name" value="CheY-like"/>
    <property type="match status" value="1"/>
</dbReference>
<dbReference type="CDD" id="cd00130">
    <property type="entry name" value="PAS"/>
    <property type="match status" value="1"/>
</dbReference>
<name>A0A1H8Q9X1_9BRAD</name>
<evidence type="ECO:0000256" key="3">
    <source>
        <dbReference type="ARBA" id="ARBA00022553"/>
    </source>
</evidence>
<comment type="catalytic activity">
    <reaction evidence="1">
        <text>ATP + protein L-histidine = ADP + protein N-phospho-L-histidine.</text>
        <dbReference type="EC" id="2.7.13.3"/>
    </reaction>
</comment>
<dbReference type="InterPro" id="IPR035965">
    <property type="entry name" value="PAS-like_dom_sf"/>
</dbReference>
<dbReference type="Gene3D" id="3.30.450.20">
    <property type="entry name" value="PAS domain"/>
    <property type="match status" value="1"/>
</dbReference>
<dbReference type="SMART" id="SM00448">
    <property type="entry name" value="REC"/>
    <property type="match status" value="1"/>
</dbReference>
<dbReference type="InterPro" id="IPR000014">
    <property type="entry name" value="PAS"/>
</dbReference>
<dbReference type="Gene3D" id="1.10.287.130">
    <property type="match status" value="1"/>
</dbReference>
<dbReference type="EMBL" id="FODT01000003">
    <property type="protein sequence ID" value="SEO51020.1"/>
    <property type="molecule type" value="Genomic_DNA"/>
</dbReference>
<dbReference type="InterPro" id="IPR005467">
    <property type="entry name" value="His_kinase_dom"/>
</dbReference>
<dbReference type="OrthoDB" id="9796100at2"/>
<organism evidence="8 9">
    <name type="scientific">Rhodopseudomonas pseudopalustris</name>
    <dbReference type="NCBI Taxonomy" id="1513892"/>
    <lineage>
        <taxon>Bacteria</taxon>
        <taxon>Pseudomonadati</taxon>
        <taxon>Pseudomonadota</taxon>
        <taxon>Alphaproteobacteria</taxon>
        <taxon>Hyphomicrobiales</taxon>
        <taxon>Nitrobacteraceae</taxon>
        <taxon>Rhodopseudomonas</taxon>
    </lineage>
</organism>
<evidence type="ECO:0000313" key="8">
    <source>
        <dbReference type="EMBL" id="SEO51020.1"/>
    </source>
</evidence>